<name>A0ABR1CLX8_NECAM</name>
<accession>A0ABR1CLX8</accession>
<protein>
    <submittedName>
        <fullName evidence="1">Uncharacterized protein</fullName>
    </submittedName>
</protein>
<proteinExistence type="predicted"/>
<dbReference type="EMBL" id="JAVFWL010000002">
    <property type="protein sequence ID" value="KAK6738618.1"/>
    <property type="molecule type" value="Genomic_DNA"/>
</dbReference>
<keyword evidence="2" id="KW-1185">Reference proteome</keyword>
<dbReference type="Proteomes" id="UP001303046">
    <property type="component" value="Unassembled WGS sequence"/>
</dbReference>
<gene>
    <name evidence="1" type="primary">Necator_chrII.g8416</name>
    <name evidence="1" type="ORF">RB195_020622</name>
</gene>
<sequence>MGSREENVRISGNNTRLSPSICIFCGSSGGNDSNTRITQDLDVPSLIALPRCYVSDCNGVNEGKRTHV</sequence>
<evidence type="ECO:0000313" key="1">
    <source>
        <dbReference type="EMBL" id="KAK6738618.1"/>
    </source>
</evidence>
<evidence type="ECO:0000313" key="2">
    <source>
        <dbReference type="Proteomes" id="UP001303046"/>
    </source>
</evidence>
<reference evidence="1 2" key="1">
    <citation type="submission" date="2023-08" db="EMBL/GenBank/DDBJ databases">
        <title>A Necator americanus chromosomal reference genome.</title>
        <authorList>
            <person name="Ilik V."/>
            <person name="Petrzelkova K.J."/>
            <person name="Pardy F."/>
            <person name="Fuh T."/>
            <person name="Niatou-Singa F.S."/>
            <person name="Gouil Q."/>
            <person name="Baker L."/>
            <person name="Ritchie M.E."/>
            <person name="Jex A.R."/>
            <person name="Gazzola D."/>
            <person name="Li H."/>
            <person name="Toshio Fujiwara R."/>
            <person name="Zhan B."/>
            <person name="Aroian R.V."/>
            <person name="Pafco B."/>
            <person name="Schwarz E.M."/>
        </authorList>
    </citation>
    <scope>NUCLEOTIDE SEQUENCE [LARGE SCALE GENOMIC DNA]</scope>
    <source>
        <strain evidence="1 2">Aroian</strain>
        <tissue evidence="1">Whole animal</tissue>
    </source>
</reference>
<organism evidence="1 2">
    <name type="scientific">Necator americanus</name>
    <name type="common">Human hookworm</name>
    <dbReference type="NCBI Taxonomy" id="51031"/>
    <lineage>
        <taxon>Eukaryota</taxon>
        <taxon>Metazoa</taxon>
        <taxon>Ecdysozoa</taxon>
        <taxon>Nematoda</taxon>
        <taxon>Chromadorea</taxon>
        <taxon>Rhabditida</taxon>
        <taxon>Rhabditina</taxon>
        <taxon>Rhabditomorpha</taxon>
        <taxon>Strongyloidea</taxon>
        <taxon>Ancylostomatidae</taxon>
        <taxon>Bunostominae</taxon>
        <taxon>Necator</taxon>
    </lineage>
</organism>
<comment type="caution">
    <text evidence="1">The sequence shown here is derived from an EMBL/GenBank/DDBJ whole genome shotgun (WGS) entry which is preliminary data.</text>
</comment>